<accession>A0A2U3I2J1</accession>
<protein>
    <submittedName>
        <fullName evidence="8">Putative plasmid recombinase</fullName>
    </submittedName>
</protein>
<dbReference type="GO" id="GO:0015074">
    <property type="term" value="P:DNA integration"/>
    <property type="evidence" value="ECO:0007669"/>
    <property type="project" value="UniProtKB-KW"/>
</dbReference>
<organism evidence="8 9">
    <name type="scientific">Caballeronia novacaledonica</name>
    <dbReference type="NCBI Taxonomy" id="1544861"/>
    <lineage>
        <taxon>Bacteria</taxon>
        <taxon>Pseudomonadati</taxon>
        <taxon>Pseudomonadota</taxon>
        <taxon>Betaproteobacteria</taxon>
        <taxon>Burkholderiales</taxon>
        <taxon>Burkholderiaceae</taxon>
        <taxon>Caballeronia</taxon>
    </lineage>
</organism>
<gene>
    <name evidence="8" type="ORF">NOV72_01569</name>
</gene>
<dbReference type="InterPro" id="IPR013762">
    <property type="entry name" value="Integrase-like_cat_sf"/>
</dbReference>
<dbReference type="Gene3D" id="1.10.150.130">
    <property type="match status" value="1"/>
</dbReference>
<dbReference type="InterPro" id="IPR044068">
    <property type="entry name" value="CB"/>
</dbReference>
<evidence type="ECO:0000256" key="2">
    <source>
        <dbReference type="ARBA" id="ARBA00023125"/>
    </source>
</evidence>
<evidence type="ECO:0000256" key="1">
    <source>
        <dbReference type="ARBA" id="ARBA00022908"/>
    </source>
</evidence>
<evidence type="ECO:0000256" key="5">
    <source>
        <dbReference type="SAM" id="MobiDB-lite"/>
    </source>
</evidence>
<keyword evidence="9" id="KW-1185">Reference proteome</keyword>
<dbReference type="Pfam" id="PF00589">
    <property type="entry name" value="Phage_integrase"/>
    <property type="match status" value="1"/>
</dbReference>
<sequence>MRKRGWRLSQALEFVMDRGGGSNSRPSHCECKNGAFYGNGSSAISDYLPQSCHNRSSRQREMPTIRKRGQYQWEAQVRRRGYPAQSKTFNTKAEAEAWASMIESEMSRGVWVSRSEAEATTLFEALQRYEEEISLTKKGAAQESSIIKTCRAIDLARRPLATIRSADVAKLRDQWLKDYRPATVLRRLAVLSHVFNIARKEWGMDSLSNPVELVRKPQPNNARTRRIADTDSAVSAAGGEESESLRGAQDGELERVAKASGSPLLPSIIWLAVETAMRRGEIVSLLWVHVDLNRRVVHLPSTKNGDARDVPLSSRAVAVLQTLRDARDSATIGTAESYEDEADRVFKIRSDAVTRAFERAVSRARSRYVEESKATQSRPNSKFLTDLRFHDLRHEATSRLASIFPMHELTKITGHKDPRMLMRYYHPRAEELAKRLA</sequence>
<evidence type="ECO:0000259" key="6">
    <source>
        <dbReference type="PROSITE" id="PS51898"/>
    </source>
</evidence>
<dbReference type="GO" id="GO:0003677">
    <property type="term" value="F:DNA binding"/>
    <property type="evidence" value="ECO:0007669"/>
    <property type="project" value="UniProtKB-UniRule"/>
</dbReference>
<dbReference type="Gene3D" id="1.10.443.10">
    <property type="entry name" value="Intergrase catalytic core"/>
    <property type="match status" value="1"/>
</dbReference>
<dbReference type="InterPro" id="IPR010998">
    <property type="entry name" value="Integrase_recombinase_N"/>
</dbReference>
<feature type="domain" description="Tyr recombinase" evidence="6">
    <location>
        <begin position="240"/>
        <end position="437"/>
    </location>
</feature>
<feature type="region of interest" description="Disordered" evidence="5">
    <location>
        <begin position="214"/>
        <end position="249"/>
    </location>
</feature>
<evidence type="ECO:0000256" key="3">
    <source>
        <dbReference type="ARBA" id="ARBA00023172"/>
    </source>
</evidence>
<dbReference type="GO" id="GO:0006310">
    <property type="term" value="P:DNA recombination"/>
    <property type="evidence" value="ECO:0007669"/>
    <property type="project" value="UniProtKB-KW"/>
</dbReference>
<dbReference type="EMBL" id="OGTP01000003">
    <property type="protein sequence ID" value="SPB14319.1"/>
    <property type="molecule type" value="Genomic_DNA"/>
</dbReference>
<dbReference type="Proteomes" id="UP000238169">
    <property type="component" value="Unassembled WGS sequence"/>
</dbReference>
<evidence type="ECO:0000313" key="9">
    <source>
        <dbReference type="Proteomes" id="UP000238169"/>
    </source>
</evidence>
<keyword evidence="3" id="KW-0233">DNA recombination</keyword>
<dbReference type="InterPro" id="IPR002104">
    <property type="entry name" value="Integrase_catalytic"/>
</dbReference>
<dbReference type="InterPro" id="IPR011010">
    <property type="entry name" value="DNA_brk_join_enz"/>
</dbReference>
<dbReference type="PANTHER" id="PTHR30349">
    <property type="entry name" value="PHAGE INTEGRASE-RELATED"/>
    <property type="match status" value="1"/>
</dbReference>
<dbReference type="AlphaFoldDB" id="A0A2U3I2J1"/>
<evidence type="ECO:0000313" key="8">
    <source>
        <dbReference type="EMBL" id="SPB14319.1"/>
    </source>
</evidence>
<dbReference type="PROSITE" id="PS51898">
    <property type="entry name" value="TYR_RECOMBINASE"/>
    <property type="match status" value="1"/>
</dbReference>
<feature type="domain" description="Core-binding (CB)" evidence="7">
    <location>
        <begin position="120"/>
        <end position="199"/>
    </location>
</feature>
<keyword evidence="1" id="KW-0229">DNA integration</keyword>
<dbReference type="SUPFAM" id="SSF56349">
    <property type="entry name" value="DNA breaking-rejoining enzymes"/>
    <property type="match status" value="1"/>
</dbReference>
<evidence type="ECO:0000259" key="7">
    <source>
        <dbReference type="PROSITE" id="PS51900"/>
    </source>
</evidence>
<proteinExistence type="predicted"/>
<dbReference type="PROSITE" id="PS51900">
    <property type="entry name" value="CB"/>
    <property type="match status" value="1"/>
</dbReference>
<dbReference type="PANTHER" id="PTHR30349:SF94">
    <property type="entry name" value="INTEGRASE_RECOMBINASE HI_1414-RELATED"/>
    <property type="match status" value="1"/>
</dbReference>
<dbReference type="InterPro" id="IPR050090">
    <property type="entry name" value="Tyrosine_recombinase_XerCD"/>
</dbReference>
<keyword evidence="2 4" id="KW-0238">DNA-binding</keyword>
<name>A0A2U3I2J1_9BURK</name>
<reference evidence="9" key="1">
    <citation type="submission" date="2018-01" db="EMBL/GenBank/DDBJ databases">
        <authorList>
            <person name="Peeters C."/>
        </authorList>
    </citation>
    <scope>NUCLEOTIDE SEQUENCE [LARGE SCALE GENOMIC DNA]</scope>
</reference>
<dbReference type="CDD" id="cd00796">
    <property type="entry name" value="INT_Rci_Hp1_C"/>
    <property type="match status" value="1"/>
</dbReference>
<evidence type="ECO:0000256" key="4">
    <source>
        <dbReference type="PROSITE-ProRule" id="PRU01248"/>
    </source>
</evidence>